<evidence type="ECO:0000256" key="6">
    <source>
        <dbReference type="ARBA" id="ARBA00049348"/>
    </source>
</evidence>
<feature type="domain" description="Methylated-DNA-[protein]-cysteine S-methyltransferase DNA binding" evidence="7">
    <location>
        <begin position="5"/>
        <end position="91"/>
    </location>
</feature>
<dbReference type="PANTHER" id="PTHR42942:SF1">
    <property type="entry name" value="ALKYLTRANSFERASE-LIKE PROTEIN 1"/>
    <property type="match status" value="1"/>
</dbReference>
<dbReference type="NCBIfam" id="TIGR00589">
    <property type="entry name" value="ogt"/>
    <property type="match status" value="1"/>
</dbReference>
<proteinExistence type="predicted"/>
<reference evidence="8 9" key="1">
    <citation type="journal article" date="2016" name="Nat. Commun.">
        <title>Thousands of microbial genomes shed light on interconnected biogeochemical processes in an aquifer system.</title>
        <authorList>
            <person name="Anantharaman K."/>
            <person name="Brown C.T."/>
            <person name="Hug L.A."/>
            <person name="Sharon I."/>
            <person name="Castelle C.J."/>
            <person name="Probst A.J."/>
            <person name="Thomas B.C."/>
            <person name="Singh A."/>
            <person name="Wilkins M.J."/>
            <person name="Karaoz U."/>
            <person name="Brodie E.L."/>
            <person name="Williams K.H."/>
            <person name="Hubbard S.S."/>
            <person name="Banfield J.F."/>
        </authorList>
    </citation>
    <scope>NUCLEOTIDE SEQUENCE [LARGE SCALE GENOMIC DNA]</scope>
</reference>
<dbReference type="InterPro" id="IPR052520">
    <property type="entry name" value="ATL_DNA_repair"/>
</dbReference>
<gene>
    <name evidence="8" type="ORF">A2771_00165</name>
</gene>
<dbReference type="GO" id="GO:0003908">
    <property type="term" value="F:methylated-DNA-[protein]-cysteine S-methyltransferase activity"/>
    <property type="evidence" value="ECO:0007669"/>
    <property type="project" value="UniProtKB-EC"/>
</dbReference>
<keyword evidence="3" id="KW-0808">Transferase</keyword>
<dbReference type="Gene3D" id="1.10.10.10">
    <property type="entry name" value="Winged helix-like DNA-binding domain superfamily/Winged helix DNA-binding domain"/>
    <property type="match status" value="1"/>
</dbReference>
<protein>
    <recommendedName>
        <fullName evidence="7">Methylated-DNA-[protein]-cysteine S-methyltransferase DNA binding domain-containing protein</fullName>
    </recommendedName>
</protein>
<name>A0A1F7Y274_9BACT</name>
<evidence type="ECO:0000256" key="4">
    <source>
        <dbReference type="ARBA" id="ARBA00022763"/>
    </source>
</evidence>
<evidence type="ECO:0000256" key="5">
    <source>
        <dbReference type="ARBA" id="ARBA00023204"/>
    </source>
</evidence>
<dbReference type="GO" id="GO:0032259">
    <property type="term" value="P:methylation"/>
    <property type="evidence" value="ECO:0007669"/>
    <property type="project" value="UniProtKB-KW"/>
</dbReference>
<dbReference type="Pfam" id="PF01035">
    <property type="entry name" value="DNA_binding_1"/>
    <property type="match status" value="1"/>
</dbReference>
<dbReference type="PROSITE" id="PS00374">
    <property type="entry name" value="MGMT"/>
    <property type="match status" value="1"/>
</dbReference>
<dbReference type="CDD" id="cd06445">
    <property type="entry name" value="ATase"/>
    <property type="match status" value="1"/>
</dbReference>
<accession>A0A1F7Y274</accession>
<dbReference type="Proteomes" id="UP000176741">
    <property type="component" value="Unassembled WGS sequence"/>
</dbReference>
<evidence type="ECO:0000259" key="7">
    <source>
        <dbReference type="Pfam" id="PF01035"/>
    </source>
</evidence>
<dbReference type="AlphaFoldDB" id="A0A1F7Y274"/>
<dbReference type="InterPro" id="IPR001497">
    <property type="entry name" value="MethylDNA_cys_MeTrfase_AS"/>
</dbReference>
<comment type="catalytic activity">
    <reaction evidence="6">
        <text>a 6-O-methyl-2'-deoxyguanosine in DNA + L-cysteinyl-[protein] = S-methyl-L-cysteinyl-[protein] + a 2'-deoxyguanosine in DNA</text>
        <dbReference type="Rhea" id="RHEA:24000"/>
        <dbReference type="Rhea" id="RHEA-COMP:10131"/>
        <dbReference type="Rhea" id="RHEA-COMP:10132"/>
        <dbReference type="Rhea" id="RHEA-COMP:11367"/>
        <dbReference type="Rhea" id="RHEA-COMP:11368"/>
        <dbReference type="ChEBI" id="CHEBI:29950"/>
        <dbReference type="ChEBI" id="CHEBI:82612"/>
        <dbReference type="ChEBI" id="CHEBI:85445"/>
        <dbReference type="ChEBI" id="CHEBI:85448"/>
        <dbReference type="EC" id="2.1.1.63"/>
    </reaction>
</comment>
<dbReference type="InterPro" id="IPR036388">
    <property type="entry name" value="WH-like_DNA-bd_sf"/>
</dbReference>
<comment type="caution">
    <text evidence="8">The sequence shown here is derived from an EMBL/GenBank/DDBJ whole genome shotgun (WGS) entry which is preliminary data.</text>
</comment>
<dbReference type="PANTHER" id="PTHR42942">
    <property type="entry name" value="6-O-METHYLGUANINE DNA METHYLTRANSFERASE"/>
    <property type="match status" value="1"/>
</dbReference>
<sequence length="110" mass="12675">MGKENFFQRVYEIVKKIPSGKVMTYGQIALRLRSGQAIKITPRIVGFALHANKDPKIPCHRVVNKVGAVAKNYAFGRGWKEQRMRLQAEGVKFKKEMQVDLEKFLWNPQS</sequence>
<dbReference type="SUPFAM" id="SSF46767">
    <property type="entry name" value="Methylated DNA-protein cysteine methyltransferase, C-terminal domain"/>
    <property type="match status" value="1"/>
</dbReference>
<keyword evidence="5" id="KW-0234">DNA repair</keyword>
<evidence type="ECO:0000256" key="2">
    <source>
        <dbReference type="ARBA" id="ARBA00022603"/>
    </source>
</evidence>
<dbReference type="InterPro" id="IPR036217">
    <property type="entry name" value="MethylDNA_cys_MeTrfase_DNAb"/>
</dbReference>
<evidence type="ECO:0000313" key="9">
    <source>
        <dbReference type="Proteomes" id="UP000176741"/>
    </source>
</evidence>
<dbReference type="EMBL" id="MGGD01000029">
    <property type="protein sequence ID" value="OGM20645.1"/>
    <property type="molecule type" value="Genomic_DNA"/>
</dbReference>
<evidence type="ECO:0000256" key="3">
    <source>
        <dbReference type="ARBA" id="ARBA00022679"/>
    </source>
</evidence>
<keyword evidence="2" id="KW-0489">Methyltransferase</keyword>
<evidence type="ECO:0000313" key="8">
    <source>
        <dbReference type="EMBL" id="OGM20645.1"/>
    </source>
</evidence>
<evidence type="ECO:0000256" key="1">
    <source>
        <dbReference type="ARBA" id="ARBA00001286"/>
    </source>
</evidence>
<dbReference type="GO" id="GO:0006281">
    <property type="term" value="P:DNA repair"/>
    <property type="evidence" value="ECO:0007669"/>
    <property type="project" value="UniProtKB-KW"/>
</dbReference>
<keyword evidence="4" id="KW-0227">DNA damage</keyword>
<comment type="catalytic activity">
    <reaction evidence="1">
        <text>a 4-O-methyl-thymidine in DNA + L-cysteinyl-[protein] = a thymidine in DNA + S-methyl-L-cysteinyl-[protein]</text>
        <dbReference type="Rhea" id="RHEA:53428"/>
        <dbReference type="Rhea" id="RHEA-COMP:10131"/>
        <dbReference type="Rhea" id="RHEA-COMP:10132"/>
        <dbReference type="Rhea" id="RHEA-COMP:13555"/>
        <dbReference type="Rhea" id="RHEA-COMP:13556"/>
        <dbReference type="ChEBI" id="CHEBI:29950"/>
        <dbReference type="ChEBI" id="CHEBI:82612"/>
        <dbReference type="ChEBI" id="CHEBI:137386"/>
        <dbReference type="ChEBI" id="CHEBI:137387"/>
        <dbReference type="EC" id="2.1.1.63"/>
    </reaction>
</comment>
<organism evidence="8 9">
    <name type="scientific">Candidatus Woesebacteria bacterium RIFCSPHIGHO2_01_FULL_38_26b</name>
    <dbReference type="NCBI Taxonomy" id="1802491"/>
    <lineage>
        <taxon>Bacteria</taxon>
        <taxon>Candidatus Woeseibacteriota</taxon>
    </lineage>
</organism>
<dbReference type="InterPro" id="IPR014048">
    <property type="entry name" value="MethylDNA_cys_MeTrfase_DNA-bd"/>
</dbReference>